<proteinExistence type="predicted"/>
<name>A0A2T4C938_TRILO</name>
<keyword evidence="2" id="KW-1185">Reference proteome</keyword>
<sequence length="158" mass="17908">MEPAYEENFFFLTARGRHQHRRPWCLQPDGGPAGRQLQLVTFWKVHVVVRNHSCSKTTVEVEPFPQKSLARGLRGKSLLVPIALARAVDLSSSLKINSADCQVLSALPATTRPRYPRWRCANAWHALGQRRQPLGLVRSRFRALCPVLLHHVLLHHGS</sequence>
<evidence type="ECO:0000313" key="2">
    <source>
        <dbReference type="Proteomes" id="UP000240760"/>
    </source>
</evidence>
<organism evidence="1 2">
    <name type="scientific">Trichoderma longibrachiatum ATCC 18648</name>
    <dbReference type="NCBI Taxonomy" id="983965"/>
    <lineage>
        <taxon>Eukaryota</taxon>
        <taxon>Fungi</taxon>
        <taxon>Dikarya</taxon>
        <taxon>Ascomycota</taxon>
        <taxon>Pezizomycotina</taxon>
        <taxon>Sordariomycetes</taxon>
        <taxon>Hypocreomycetidae</taxon>
        <taxon>Hypocreales</taxon>
        <taxon>Hypocreaceae</taxon>
        <taxon>Trichoderma</taxon>
    </lineage>
</organism>
<dbReference type="Proteomes" id="UP000240760">
    <property type="component" value="Unassembled WGS sequence"/>
</dbReference>
<reference evidence="1 2" key="1">
    <citation type="submission" date="2016-07" db="EMBL/GenBank/DDBJ databases">
        <title>Multiple horizontal gene transfer events from other fungi enriched the ability of initially mycotrophic Trichoderma (Ascomycota) to feed on dead plant biomass.</title>
        <authorList>
            <consortium name="DOE Joint Genome Institute"/>
            <person name="Aerts A."/>
            <person name="Atanasova L."/>
            <person name="Chenthamara K."/>
            <person name="Zhang J."/>
            <person name="Grujic M."/>
            <person name="Henrissat B."/>
            <person name="Kuo A."/>
            <person name="Salamov A."/>
            <person name="Lipzen A."/>
            <person name="Labutti K."/>
            <person name="Barry K."/>
            <person name="Miao Y."/>
            <person name="Rahimi M.J."/>
            <person name="Shen Q."/>
            <person name="Grigoriev I.V."/>
            <person name="Kubicek C.P."/>
            <person name="Druzhinina I.S."/>
        </authorList>
    </citation>
    <scope>NUCLEOTIDE SEQUENCE [LARGE SCALE GENOMIC DNA]</scope>
    <source>
        <strain evidence="1 2">ATCC 18648</strain>
    </source>
</reference>
<gene>
    <name evidence="1" type="ORF">M440DRAFT_1184551</name>
</gene>
<dbReference type="EMBL" id="KZ679129">
    <property type="protein sequence ID" value="PTB78097.1"/>
    <property type="molecule type" value="Genomic_DNA"/>
</dbReference>
<dbReference type="AlphaFoldDB" id="A0A2T4C938"/>
<accession>A0A2T4C938</accession>
<protein>
    <submittedName>
        <fullName evidence="1">Uncharacterized protein</fullName>
    </submittedName>
</protein>
<evidence type="ECO:0000313" key="1">
    <source>
        <dbReference type="EMBL" id="PTB78097.1"/>
    </source>
</evidence>